<dbReference type="Proteomes" id="UP000255103">
    <property type="component" value="Unassembled WGS sequence"/>
</dbReference>
<dbReference type="EMBL" id="UGHZ01000001">
    <property type="protein sequence ID" value="STP09116.1"/>
    <property type="molecule type" value="Genomic_DNA"/>
</dbReference>
<evidence type="ECO:0000313" key="1">
    <source>
        <dbReference type="EMBL" id="STP09116.1"/>
    </source>
</evidence>
<sequence>MAQESLEIALNGKRYTISLDPLCDEVRAELKTLFMQEVEPLTLLKLYITKAQEYALICKSLESLYKSLESADNLPQQSVQIKALGNML</sequence>
<reference evidence="3 4" key="1">
    <citation type="submission" date="2018-06" db="EMBL/GenBank/DDBJ databases">
        <authorList>
            <consortium name="Pathogen Informatics"/>
            <person name="Doyle S."/>
        </authorList>
    </citation>
    <scope>NUCLEOTIDE SEQUENCE [LARGE SCALE GENOMIC DNA]</scope>
    <source>
        <strain evidence="2 3">NCTC12219</strain>
        <strain evidence="1 4">NCTC12221</strain>
    </source>
</reference>
<dbReference type="Proteomes" id="UP000255335">
    <property type="component" value="Unassembled WGS sequence"/>
</dbReference>
<name>A0A377JMY4_9HELI</name>
<evidence type="ECO:0000313" key="3">
    <source>
        <dbReference type="Proteomes" id="UP000255103"/>
    </source>
</evidence>
<evidence type="ECO:0000313" key="4">
    <source>
        <dbReference type="Proteomes" id="UP000255335"/>
    </source>
</evidence>
<dbReference type="RefSeq" id="WP_104743506.1">
    <property type="nucleotide sequence ID" value="NZ_FZMJ01000020.1"/>
</dbReference>
<accession>A0A377JMY4</accession>
<dbReference type="AlphaFoldDB" id="A0A377JMY4"/>
<evidence type="ECO:0000313" key="2">
    <source>
        <dbReference type="EMBL" id="STP10614.1"/>
    </source>
</evidence>
<dbReference type="EMBL" id="UGHX01000001">
    <property type="protein sequence ID" value="STP10614.1"/>
    <property type="molecule type" value="Genomic_DNA"/>
</dbReference>
<proteinExistence type="predicted"/>
<protein>
    <recommendedName>
        <fullName evidence="5">Cell division protein ZapA</fullName>
    </recommendedName>
</protein>
<evidence type="ECO:0008006" key="5">
    <source>
        <dbReference type="Google" id="ProtNLM"/>
    </source>
</evidence>
<organism evidence="1 4">
    <name type="scientific">Helicobacter cinaedi</name>
    <dbReference type="NCBI Taxonomy" id="213"/>
    <lineage>
        <taxon>Bacteria</taxon>
        <taxon>Pseudomonadati</taxon>
        <taxon>Campylobacterota</taxon>
        <taxon>Epsilonproteobacteria</taxon>
        <taxon>Campylobacterales</taxon>
        <taxon>Helicobacteraceae</taxon>
        <taxon>Helicobacter</taxon>
    </lineage>
</organism>
<gene>
    <name evidence="2" type="ORF">NCTC12219_00485</name>
    <name evidence="1" type="ORF">NCTC12221_00546</name>
</gene>